<dbReference type="Gene3D" id="3.90.740.10">
    <property type="entry name" value="Valyl/Leucyl/Isoleucyl-tRNA synthetase, editing domain"/>
    <property type="match status" value="1"/>
</dbReference>
<feature type="domain" description="Methionyl/Valyl/Leucyl/Isoleucyl-tRNA synthetase anticodon-binding" evidence="10">
    <location>
        <begin position="748"/>
        <end position="899"/>
    </location>
</feature>
<keyword evidence="3 8" id="KW-0067">ATP-binding</keyword>
<keyword evidence="12" id="KW-1185">Reference proteome</keyword>
<keyword evidence="4 8" id="KW-0648">Protein biosynthesis</keyword>
<dbReference type="Pfam" id="PF08264">
    <property type="entry name" value="Anticodon_1"/>
    <property type="match status" value="1"/>
</dbReference>
<dbReference type="InterPro" id="IPR014729">
    <property type="entry name" value="Rossmann-like_a/b/a_fold"/>
</dbReference>
<reference evidence="11 12" key="1">
    <citation type="journal article" date="2013" name="Environ. Microbiol.">
        <title>The nutrient supplying capabilities of Uzinura, an endosymbiont of armoured scale insects.</title>
        <authorList>
            <person name="Sabree Z.L."/>
            <person name="Huang C.Y."/>
            <person name="Okusu A."/>
            <person name="Moran N.A."/>
            <person name="Normark B.B."/>
        </authorList>
    </citation>
    <scope>NUCLEOTIDE SEQUENCE [LARGE SCALE GENOMIC DNA]</scope>
    <source>
        <strain evidence="11 12">ASNER</strain>
    </source>
</reference>
<dbReference type="AlphaFoldDB" id="L7VFW3"/>
<keyword evidence="1 8" id="KW-0436">Ligase</keyword>
<dbReference type="InterPro" id="IPR009080">
    <property type="entry name" value="tRNAsynth_Ia_anticodon-bd"/>
</dbReference>
<name>L7VFW3_9FLAO</name>
<dbReference type="PANTHER" id="PTHR42780:SF1">
    <property type="entry name" value="ISOLEUCINE--TRNA LIGASE, CYTOPLASMIC"/>
    <property type="match status" value="1"/>
</dbReference>
<dbReference type="KEGG" id="udi:ASNER_066"/>
<dbReference type="OrthoDB" id="9810365at2"/>
<keyword evidence="2 8" id="KW-0547">Nucleotide-binding</keyword>
<dbReference type="GO" id="GO:0000049">
    <property type="term" value="F:tRNA binding"/>
    <property type="evidence" value="ECO:0007669"/>
    <property type="project" value="InterPro"/>
</dbReference>
<dbReference type="Pfam" id="PF00133">
    <property type="entry name" value="tRNA-synt_1"/>
    <property type="match status" value="1"/>
</dbReference>
<evidence type="ECO:0000256" key="1">
    <source>
        <dbReference type="ARBA" id="ARBA00022598"/>
    </source>
</evidence>
<evidence type="ECO:0000259" key="9">
    <source>
        <dbReference type="Pfam" id="PF00133"/>
    </source>
</evidence>
<feature type="short sequence motif" description="'HIGH' region" evidence="8">
    <location>
        <begin position="49"/>
        <end position="59"/>
    </location>
</feature>
<dbReference type="CDD" id="cd07961">
    <property type="entry name" value="Anticodon_Ia_Ile_ABEc"/>
    <property type="match status" value="1"/>
</dbReference>
<feature type="binding site" evidence="8">
    <location>
        <position position="664"/>
    </location>
    <ligand>
        <name>ATP</name>
        <dbReference type="ChEBI" id="CHEBI:30616"/>
    </ligand>
</feature>
<dbReference type="NCBIfam" id="TIGR00392">
    <property type="entry name" value="ileS"/>
    <property type="match status" value="1"/>
</dbReference>
<comment type="function">
    <text evidence="6 8">Catalyzes the attachment of isoleucine to tRNA(Ile). As IleRS can inadvertently accommodate and process structurally similar amino acids such as valine, to avoid such errors it has two additional distinct tRNA(Ile)-dependent editing activities. One activity is designated as 'pretransfer' editing and involves the hydrolysis of activated Val-AMP. The other activity is designated 'posttransfer' editing and involves deacylation of mischarged Val-tRNA(Ile).</text>
</comment>
<dbReference type="EC" id="6.1.1.5" evidence="8"/>
<comment type="cofactor">
    <cofactor evidence="8">
        <name>Zn(2+)</name>
        <dbReference type="ChEBI" id="CHEBI:29105"/>
    </cofactor>
</comment>
<evidence type="ECO:0000256" key="8">
    <source>
        <dbReference type="HAMAP-Rule" id="MF_02003"/>
    </source>
</evidence>
<accession>L7VFW3</accession>
<dbReference type="Gene3D" id="3.40.50.620">
    <property type="entry name" value="HUPs"/>
    <property type="match status" value="2"/>
</dbReference>
<organism evidence="11 12">
    <name type="scientific">Candidatus Uzinura diaspidicola str. ASNER</name>
    <dbReference type="NCBI Taxonomy" id="1133592"/>
    <lineage>
        <taxon>Bacteria</taxon>
        <taxon>Pseudomonadati</taxon>
        <taxon>Bacteroidota</taxon>
        <taxon>Flavobacteriia</taxon>
        <taxon>Flavobacteriales</taxon>
        <taxon>Candidatus Uzinura</taxon>
    </lineage>
</organism>
<dbReference type="HOGENOM" id="CLU_001493_1_1_10"/>
<evidence type="ECO:0000256" key="5">
    <source>
        <dbReference type="ARBA" id="ARBA00023146"/>
    </source>
</evidence>
<dbReference type="GO" id="GO:0005524">
    <property type="term" value="F:ATP binding"/>
    <property type="evidence" value="ECO:0007669"/>
    <property type="project" value="UniProtKB-UniRule"/>
</dbReference>
<dbReference type="InterPro" id="IPR002300">
    <property type="entry name" value="aa-tRNA-synth_Ia"/>
</dbReference>
<evidence type="ECO:0000256" key="6">
    <source>
        <dbReference type="ARBA" id="ARBA00025217"/>
    </source>
</evidence>
<dbReference type="STRING" id="1133592.ASNER_066"/>
<dbReference type="Pfam" id="PF19302">
    <property type="entry name" value="DUF5915"/>
    <property type="match status" value="1"/>
</dbReference>
<evidence type="ECO:0000256" key="2">
    <source>
        <dbReference type="ARBA" id="ARBA00022741"/>
    </source>
</evidence>
<dbReference type="SUPFAM" id="SSF50677">
    <property type="entry name" value="ValRS/IleRS/LeuRS editing domain"/>
    <property type="match status" value="1"/>
</dbReference>
<dbReference type="InterPro" id="IPR013155">
    <property type="entry name" value="M/V/L/I-tRNA-synth_anticd-bd"/>
</dbReference>
<feature type="domain" description="Aminoacyl-tRNA synthetase class Ia" evidence="9">
    <location>
        <begin position="20"/>
        <end position="698"/>
    </location>
</feature>
<comment type="similarity">
    <text evidence="8">Belongs to the class-I aminoacyl-tRNA synthetase family. IleS type 2 subfamily.</text>
</comment>
<dbReference type="InterPro" id="IPR033709">
    <property type="entry name" value="Anticodon_Ile_ABEc"/>
</dbReference>
<dbReference type="GO" id="GO:0004822">
    <property type="term" value="F:isoleucine-tRNA ligase activity"/>
    <property type="evidence" value="ECO:0007669"/>
    <property type="project" value="UniProtKB-UniRule"/>
</dbReference>
<dbReference type="GO" id="GO:0006428">
    <property type="term" value="P:isoleucyl-tRNA aminoacylation"/>
    <property type="evidence" value="ECO:0007669"/>
    <property type="project" value="UniProtKB-UniRule"/>
</dbReference>
<dbReference type="Gene3D" id="1.10.730.10">
    <property type="entry name" value="Isoleucyl-tRNA Synthetase, Domain 1"/>
    <property type="match status" value="1"/>
</dbReference>
<keyword evidence="5 8" id="KW-0030">Aminoacyl-tRNA synthetase</keyword>
<dbReference type="GO" id="GO:0008270">
    <property type="term" value="F:zinc ion binding"/>
    <property type="evidence" value="ECO:0007669"/>
    <property type="project" value="UniProtKB-UniRule"/>
</dbReference>
<dbReference type="PATRIC" id="fig|1133592.3.peg.58"/>
<evidence type="ECO:0000256" key="3">
    <source>
        <dbReference type="ARBA" id="ARBA00022840"/>
    </source>
</evidence>
<dbReference type="InterPro" id="IPR023586">
    <property type="entry name" value="Ile-tRNA-ligase_type2"/>
</dbReference>
<dbReference type="SUPFAM" id="SSF47323">
    <property type="entry name" value="Anticodon-binding domain of a subclass of class I aminoacyl-tRNA synthetases"/>
    <property type="match status" value="1"/>
</dbReference>
<dbReference type="SUPFAM" id="SSF52374">
    <property type="entry name" value="Nucleotidylyl transferase"/>
    <property type="match status" value="1"/>
</dbReference>
<evidence type="ECO:0000259" key="10">
    <source>
        <dbReference type="Pfam" id="PF08264"/>
    </source>
</evidence>
<dbReference type="EMBL" id="CP003263">
    <property type="protein sequence ID" value="AGC66840.1"/>
    <property type="molecule type" value="Genomic_DNA"/>
</dbReference>
<comment type="subcellular location">
    <subcellularLocation>
        <location evidence="8">Cytoplasm</location>
    </subcellularLocation>
</comment>
<keyword evidence="8" id="KW-0862">Zinc</keyword>
<keyword evidence="8" id="KW-0963">Cytoplasm</keyword>
<dbReference type="InterPro" id="IPR002301">
    <property type="entry name" value="Ile-tRNA-ligase"/>
</dbReference>
<keyword evidence="8" id="KW-0479">Metal-binding</keyword>
<protein>
    <recommendedName>
        <fullName evidence="8">Isoleucine--tRNA ligase</fullName>
        <ecNumber evidence="8">6.1.1.5</ecNumber>
    </recommendedName>
    <alternativeName>
        <fullName evidence="8">Isoleucyl-tRNA synthetase</fullName>
        <shortName evidence="8">IleRS</shortName>
    </alternativeName>
</protein>
<dbReference type="Proteomes" id="UP000011174">
    <property type="component" value="Chromosome"/>
</dbReference>
<dbReference type="PANTHER" id="PTHR42780">
    <property type="entry name" value="SOLEUCYL-TRNA SYNTHETASE"/>
    <property type="match status" value="1"/>
</dbReference>
<gene>
    <name evidence="8 11" type="primary">ileS</name>
    <name evidence="11" type="ORF">ASNER_066</name>
</gene>
<proteinExistence type="inferred from homology"/>
<sequence length="1120" mass="131642">MRFFKEKIKLDLNISAKIAQKYWRKDKIFKRSISSKKGKKKWVFYEGPPSSNGIPGIHHLLGCTIKDIFCRYKTIKGKQVHRKAGWDTHGLPIELGVENFLNIKKEDIGEKISIYEYNKICYTSVIRYIDIWKQLTDEIGYWIDQEDAYITYNSKYIETIWNMLKNLFERKFIYKGYTVQPYSPIAGTGLSNLELNIPGVYKEITDTTIIAQFKASKKKLPISLSSIEGDIYFLAWTSTPWTLPSNTAIAVGNSIEYVLVETFNTYIFDKIYIIVSKQLLNSILSNKITPYRIIYSFLGKYIIGASYEQLLPWLLPYKKTENAFEVISSDFVSNKEGTGIVHIAPTFGYEDALIAKRHGITSMLVWDKKKNIELPLVDLQGRFIKSLPFPFRGRYVKKEYDKENKNSVDVELALYLKKKGKAFKIAKYRHTYPHCWRTETPILYYPLYSWCIKTSFLIEEMIFLNNTIKWIPFSTGKNRFGYWLRKLNDWNLSRSRYWGIPIPIWRTKNQTEEKIIGSIEELIIEIKKSIEANFMKRNPSFSFIIGEMSTENYKQIDIHKPMIDDIILVSSRGKPMQREEDLVDVWFDSGAMPFAQLHYPFENKDKIQHGKFYPADFISEGVDQTRGWFYTLHAISSMLFRSVAYKNVVSNGLVLDKNGQKMSKSKGNIINPFEILERYGPDAVRCYIISNSLPWENIKFNLSCIDEVRRKFFGTLYNTYAFFALYANIDLFCYKEDPIKLCRRPELDRWILSELHLLIKNVENFYDNYDPTRSIRNISYFVITQLSKWYIRLSRKRFWKCIYSQDKIAAFQTLYEILLVIAKLLAPIAPFFSDILYKDLVDASRKEIYRSVHLSYFPKGQKNLIDIKLQEQMHVSQRIASIVLSLRKKENIKVRQPLKQLRILSFSYENYNKVNYLTELIKQEVNVKKILPLSKEEAENFYIKEIKPNYRLLGPRFGKNIYKISELLIKLSINQINKLEENKYCTIEIEGRKQKIGIEEVDILTKKIKGWSVAFEEDFIIALDIQVDETLRLEGITRDFVSKIQQIRKKSKLKVTDKIILYVAASSFIKKAIILNKDYICYNTLSIYLYLGSSSNLKFKEEKEIEIEEEKLSIFIHKLK</sequence>
<dbReference type="GO" id="GO:0005737">
    <property type="term" value="C:cytoplasm"/>
    <property type="evidence" value="ECO:0007669"/>
    <property type="project" value="UniProtKB-SubCell"/>
</dbReference>
<dbReference type="PRINTS" id="PR00984">
    <property type="entry name" value="TRNASYNTHILE"/>
</dbReference>
<dbReference type="GO" id="GO:0002161">
    <property type="term" value="F:aminoacyl-tRNA deacylase activity"/>
    <property type="evidence" value="ECO:0007669"/>
    <property type="project" value="InterPro"/>
</dbReference>
<evidence type="ECO:0000256" key="4">
    <source>
        <dbReference type="ARBA" id="ARBA00022917"/>
    </source>
</evidence>
<evidence type="ECO:0000256" key="7">
    <source>
        <dbReference type="ARBA" id="ARBA00048359"/>
    </source>
</evidence>
<evidence type="ECO:0000313" key="12">
    <source>
        <dbReference type="Proteomes" id="UP000011174"/>
    </source>
</evidence>
<evidence type="ECO:0000313" key="11">
    <source>
        <dbReference type="EMBL" id="AGC66840.1"/>
    </source>
</evidence>
<comment type="subunit">
    <text evidence="8">Monomer.</text>
</comment>
<comment type="catalytic activity">
    <reaction evidence="7 8">
        <text>tRNA(Ile) + L-isoleucine + ATP = L-isoleucyl-tRNA(Ile) + AMP + diphosphate</text>
        <dbReference type="Rhea" id="RHEA:11060"/>
        <dbReference type="Rhea" id="RHEA-COMP:9666"/>
        <dbReference type="Rhea" id="RHEA-COMP:9695"/>
        <dbReference type="ChEBI" id="CHEBI:30616"/>
        <dbReference type="ChEBI" id="CHEBI:33019"/>
        <dbReference type="ChEBI" id="CHEBI:58045"/>
        <dbReference type="ChEBI" id="CHEBI:78442"/>
        <dbReference type="ChEBI" id="CHEBI:78528"/>
        <dbReference type="ChEBI" id="CHEBI:456215"/>
        <dbReference type="EC" id="6.1.1.5"/>
    </reaction>
</comment>
<dbReference type="HAMAP" id="MF_02003">
    <property type="entry name" value="Ile_tRNA_synth_type2"/>
    <property type="match status" value="1"/>
</dbReference>
<feature type="short sequence motif" description="'KMSKS' region" evidence="8">
    <location>
        <begin position="661"/>
        <end position="665"/>
    </location>
</feature>
<dbReference type="InterPro" id="IPR009008">
    <property type="entry name" value="Val/Leu/Ile-tRNA-synth_edit"/>
</dbReference>
<comment type="domain">
    <text evidence="8">IleRS has two distinct active sites: one for aminoacylation and one for editing. The misactivated valine is translocated from the active site to the editing site, which sterically excludes the correctly activated isoleucine. The single editing site contains two valyl binding pockets, one specific for each substrate (Val-AMP or Val-tRNA(Ile)).</text>
</comment>